<dbReference type="InterPro" id="IPR016039">
    <property type="entry name" value="Thiolase-like"/>
</dbReference>
<accession>A0A2M7RGM4</accession>
<comment type="caution">
    <text evidence="3">The sequence shown here is derived from an EMBL/GenBank/DDBJ whole genome shotgun (WGS) entry which is preliminary data.</text>
</comment>
<dbReference type="CDD" id="cd00829">
    <property type="entry name" value="SCP-x_thiolase"/>
    <property type="match status" value="1"/>
</dbReference>
<organism evidence="3 4">
    <name type="scientific">Candidatus Kerfeldbacteria bacterium CG_4_10_14_0_8_um_filter_42_10</name>
    <dbReference type="NCBI Taxonomy" id="2014248"/>
    <lineage>
        <taxon>Bacteria</taxon>
        <taxon>Candidatus Kerfeldiibacteriota</taxon>
    </lineage>
</organism>
<proteinExistence type="predicted"/>
<sequence>MNRVGIVGAGITECRSRWVEATYWKLFQMAVRAALEDAKMTAAELDAVVYGIYNDMFEHMAIPESALTGWISMGLKPGVRVTNGGATGFYAMRAAYMEVASGLSDIVLCVGGEKATDCFDPQSGTPTPAVVGVIAQSWDPFYEYPLGATASDSYMGKCMAYNDAYPGDIGDGLVRAQMIEMLCRQGNRNPFGQRRKETVTAEQVLASRWIIAPFLRLLEACMYTEGAGALIFANEQKTLEICQRTGRQPIWVKGVGAANEPYAVGRGSDNLMELPRIKSDHLAAYRAYEMAGVQPSDIQIVEVHDAFVAQLMITMGELGFVLMGKTRALIDDGVMADIQKLGDEGRPEPGQVLINPSGGLIFGGHFVGGSNMFSTWSAIREMRRRQVPLSLVHGTGAINAAYGGAMILELGEEVRA</sequence>
<dbReference type="SUPFAM" id="SSF53901">
    <property type="entry name" value="Thiolase-like"/>
    <property type="match status" value="1"/>
</dbReference>
<evidence type="ECO:0000259" key="1">
    <source>
        <dbReference type="Pfam" id="PF00108"/>
    </source>
</evidence>
<dbReference type="InterPro" id="IPR002155">
    <property type="entry name" value="Thiolase"/>
</dbReference>
<dbReference type="EMBL" id="PFMD01000064">
    <property type="protein sequence ID" value="PIY95905.1"/>
    <property type="molecule type" value="Genomic_DNA"/>
</dbReference>
<dbReference type="PIRSF" id="PIRSF000429">
    <property type="entry name" value="Ac-CoA_Ac_transf"/>
    <property type="match status" value="1"/>
</dbReference>
<feature type="domain" description="Thiolase C-terminal" evidence="2">
    <location>
        <begin position="282"/>
        <end position="399"/>
    </location>
</feature>
<dbReference type="Pfam" id="PF00108">
    <property type="entry name" value="Thiolase_N"/>
    <property type="match status" value="1"/>
</dbReference>
<reference evidence="3 4" key="1">
    <citation type="submission" date="2017-09" db="EMBL/GenBank/DDBJ databases">
        <title>Depth-based differentiation of microbial function through sediment-hosted aquifers and enrichment of novel symbionts in the deep terrestrial subsurface.</title>
        <authorList>
            <person name="Probst A.J."/>
            <person name="Ladd B."/>
            <person name="Jarett J.K."/>
            <person name="Geller-Mcgrath D.E."/>
            <person name="Sieber C.M."/>
            <person name="Emerson J.B."/>
            <person name="Anantharaman K."/>
            <person name="Thomas B.C."/>
            <person name="Malmstrom R."/>
            <person name="Stieglmeier M."/>
            <person name="Klingl A."/>
            <person name="Woyke T."/>
            <person name="Ryan C.M."/>
            <person name="Banfield J.F."/>
        </authorList>
    </citation>
    <scope>NUCLEOTIDE SEQUENCE [LARGE SCALE GENOMIC DNA]</scope>
    <source>
        <strain evidence="3">CG_4_10_14_0_8_um_filter_42_10</strain>
    </source>
</reference>
<evidence type="ECO:0008006" key="5">
    <source>
        <dbReference type="Google" id="ProtNLM"/>
    </source>
</evidence>
<dbReference type="Proteomes" id="UP000230779">
    <property type="component" value="Unassembled WGS sequence"/>
</dbReference>
<dbReference type="Gene3D" id="3.40.47.10">
    <property type="match status" value="1"/>
</dbReference>
<evidence type="ECO:0000259" key="2">
    <source>
        <dbReference type="Pfam" id="PF22691"/>
    </source>
</evidence>
<dbReference type="InterPro" id="IPR055140">
    <property type="entry name" value="Thiolase_C_2"/>
</dbReference>
<dbReference type="AlphaFoldDB" id="A0A2M7RGM4"/>
<name>A0A2M7RGM4_9BACT</name>
<dbReference type="PANTHER" id="PTHR42870:SF1">
    <property type="entry name" value="NON-SPECIFIC LIPID-TRANSFER PROTEIN-LIKE 2"/>
    <property type="match status" value="1"/>
</dbReference>
<evidence type="ECO:0000313" key="4">
    <source>
        <dbReference type="Proteomes" id="UP000230779"/>
    </source>
</evidence>
<dbReference type="GO" id="GO:0016747">
    <property type="term" value="F:acyltransferase activity, transferring groups other than amino-acyl groups"/>
    <property type="evidence" value="ECO:0007669"/>
    <property type="project" value="InterPro"/>
</dbReference>
<evidence type="ECO:0000313" key="3">
    <source>
        <dbReference type="EMBL" id="PIY95905.1"/>
    </source>
</evidence>
<gene>
    <name evidence="3" type="ORF">COY66_05610</name>
</gene>
<feature type="domain" description="Thiolase N-terminal" evidence="1">
    <location>
        <begin position="5"/>
        <end position="118"/>
    </location>
</feature>
<dbReference type="PANTHER" id="PTHR42870">
    <property type="entry name" value="ACETYL-COA C-ACETYLTRANSFERASE"/>
    <property type="match status" value="1"/>
</dbReference>
<protein>
    <recommendedName>
        <fullName evidence="5">Thiolase family protein</fullName>
    </recommendedName>
</protein>
<dbReference type="InterPro" id="IPR020616">
    <property type="entry name" value="Thiolase_N"/>
</dbReference>
<dbReference type="Pfam" id="PF22691">
    <property type="entry name" value="Thiolase_C_1"/>
    <property type="match status" value="1"/>
</dbReference>